<dbReference type="EMBL" id="CM046120">
    <property type="protein sequence ID" value="KAI8437278.1"/>
    <property type="molecule type" value="Genomic_DNA"/>
</dbReference>
<gene>
    <name evidence="1" type="ORF">MSG28_011653</name>
</gene>
<protein>
    <submittedName>
        <fullName evidence="1">Uncharacterized protein</fullName>
    </submittedName>
</protein>
<sequence>MLQLLAIDGAYQLKMSLTQSITLLIIINSIFSEAVTNNRTQAISVEAKNAFKFEGQSDAAQSYGLIRFEDEDKNKYYNNEDYNEFNKPLSFENKGQGIKFNEPLSFENKGQSIKFEEENRIENQRPNHQKKKRKRRKPKRIISNGVPYFQNGLPGSFGRPGSVQPGPIYPGQSYPPYPGIPGPVYTFKSLYHNIINIYSRLLAAYNGISSSPLFVFGRAVFLGMTSKANPGTCRYAYPDCPNDPEELVHYLNNHNGGFFRFFAAPQLNQQQGLEQFYNQLSGQNYGYYQPQQNLEQAGYGQLQQNYQYQQLQGAYPQQQGVYQGQNLQQQGLYQNQNVQQQALFTVTSQNTVKKQVDETLPSARAPIEDENEGVKVVFKEVRQQMSSDLIRRAI</sequence>
<dbReference type="Proteomes" id="UP001064048">
    <property type="component" value="Chromosome 20"/>
</dbReference>
<comment type="caution">
    <text evidence="1">The sequence shown here is derived from an EMBL/GenBank/DDBJ whole genome shotgun (WGS) entry which is preliminary data.</text>
</comment>
<proteinExistence type="predicted"/>
<reference evidence="1 2" key="1">
    <citation type="journal article" date="2022" name="Genome Biol. Evol.">
        <title>The Spruce Budworm Genome: Reconstructing the Evolutionary History of Antifreeze Proteins.</title>
        <authorList>
            <person name="Beliveau C."/>
            <person name="Gagne P."/>
            <person name="Picq S."/>
            <person name="Vernygora O."/>
            <person name="Keeling C.I."/>
            <person name="Pinkney K."/>
            <person name="Doucet D."/>
            <person name="Wen F."/>
            <person name="Johnston J.S."/>
            <person name="Maaroufi H."/>
            <person name="Boyle B."/>
            <person name="Laroche J."/>
            <person name="Dewar K."/>
            <person name="Juretic N."/>
            <person name="Blackburn G."/>
            <person name="Nisole A."/>
            <person name="Brunet B."/>
            <person name="Brandao M."/>
            <person name="Lumley L."/>
            <person name="Duan J."/>
            <person name="Quan G."/>
            <person name="Lucarotti C.J."/>
            <person name="Roe A.D."/>
            <person name="Sperling F.A.H."/>
            <person name="Levesque R.C."/>
            <person name="Cusson M."/>
        </authorList>
    </citation>
    <scope>NUCLEOTIDE SEQUENCE [LARGE SCALE GENOMIC DNA]</scope>
    <source>
        <strain evidence="1">Glfc:IPQL:Cfum</strain>
    </source>
</reference>
<accession>A0ACC0KLG4</accession>
<keyword evidence="2" id="KW-1185">Reference proteome</keyword>
<organism evidence="1 2">
    <name type="scientific">Choristoneura fumiferana</name>
    <name type="common">Spruce budworm moth</name>
    <name type="synonym">Archips fumiferana</name>
    <dbReference type="NCBI Taxonomy" id="7141"/>
    <lineage>
        <taxon>Eukaryota</taxon>
        <taxon>Metazoa</taxon>
        <taxon>Ecdysozoa</taxon>
        <taxon>Arthropoda</taxon>
        <taxon>Hexapoda</taxon>
        <taxon>Insecta</taxon>
        <taxon>Pterygota</taxon>
        <taxon>Neoptera</taxon>
        <taxon>Endopterygota</taxon>
        <taxon>Lepidoptera</taxon>
        <taxon>Glossata</taxon>
        <taxon>Ditrysia</taxon>
        <taxon>Tortricoidea</taxon>
        <taxon>Tortricidae</taxon>
        <taxon>Tortricinae</taxon>
        <taxon>Choristoneura</taxon>
    </lineage>
</organism>
<evidence type="ECO:0000313" key="1">
    <source>
        <dbReference type="EMBL" id="KAI8437278.1"/>
    </source>
</evidence>
<evidence type="ECO:0000313" key="2">
    <source>
        <dbReference type="Proteomes" id="UP001064048"/>
    </source>
</evidence>
<name>A0ACC0KLG4_CHOFU</name>